<dbReference type="Gene3D" id="3.40.50.300">
    <property type="entry name" value="P-loop containing nucleotide triphosphate hydrolases"/>
    <property type="match status" value="1"/>
</dbReference>
<dbReference type="SUPFAM" id="SSF52540">
    <property type="entry name" value="P-loop containing nucleoside triphosphate hydrolases"/>
    <property type="match status" value="1"/>
</dbReference>
<evidence type="ECO:0000313" key="2">
    <source>
        <dbReference type="EMBL" id="MBW7476519.1"/>
    </source>
</evidence>
<sequence>MYSRNQQARPIVVQIVGYKNSGKTTLVTELIRRFKRDGYTIGTAKHDAHDFAIDTPGTDTWKHQQSGADITAISSSTRSAVLMSRPETLDSLLMHMKDVDLVLVEGFKQEPYPKLVLIRTIEDISLLQDLARVVAAVVWSPQIAQAIHSHPASSSFKTLDLHNPDSIYQFLLANIETSLQP</sequence>
<dbReference type="PANTHER" id="PTHR40072">
    <property type="entry name" value="MOLYBDOPTERIN-GUANINE DINUCLEOTIDE BIOSYNTHESIS ADAPTER PROTEIN-RELATED"/>
    <property type="match status" value="1"/>
</dbReference>
<evidence type="ECO:0000259" key="1">
    <source>
        <dbReference type="Pfam" id="PF03205"/>
    </source>
</evidence>
<name>A0ABS7D999_9BACL</name>
<dbReference type="RefSeq" id="WP_219873772.1">
    <property type="nucleotide sequence ID" value="NZ_JAHZIJ010000014.1"/>
</dbReference>
<keyword evidence="3" id="KW-1185">Reference proteome</keyword>
<dbReference type="Proteomes" id="UP000812277">
    <property type="component" value="Unassembled WGS sequence"/>
</dbReference>
<accession>A0ABS7D999</accession>
<dbReference type="PANTHER" id="PTHR40072:SF1">
    <property type="entry name" value="MOLYBDOPTERIN-GUANINE DINUCLEOTIDE BIOSYNTHESIS ADAPTER PROTEIN"/>
    <property type="match status" value="1"/>
</dbReference>
<reference evidence="2 3" key="1">
    <citation type="submission" date="2021-07" db="EMBL/GenBank/DDBJ databases">
        <title>Paenibacillus radiodurans sp. nov., isolated from the southeastern edge of Tengger Desert.</title>
        <authorList>
            <person name="Zhang G."/>
        </authorList>
    </citation>
    <scope>NUCLEOTIDE SEQUENCE [LARGE SCALE GENOMIC DNA]</scope>
    <source>
        <strain evidence="2 3">DT7-4</strain>
    </source>
</reference>
<organism evidence="2 3">
    <name type="scientific">Paenibacillus oenotherae</name>
    <dbReference type="NCBI Taxonomy" id="1435645"/>
    <lineage>
        <taxon>Bacteria</taxon>
        <taxon>Bacillati</taxon>
        <taxon>Bacillota</taxon>
        <taxon>Bacilli</taxon>
        <taxon>Bacillales</taxon>
        <taxon>Paenibacillaceae</taxon>
        <taxon>Paenibacillus</taxon>
    </lineage>
</organism>
<dbReference type="CDD" id="cd03116">
    <property type="entry name" value="MobB"/>
    <property type="match status" value="1"/>
</dbReference>
<dbReference type="NCBIfam" id="TIGR00176">
    <property type="entry name" value="mobB"/>
    <property type="match status" value="1"/>
</dbReference>
<evidence type="ECO:0000313" key="3">
    <source>
        <dbReference type="Proteomes" id="UP000812277"/>
    </source>
</evidence>
<feature type="domain" description="Molybdopterin-guanine dinucleotide biosynthesis protein B (MobB)" evidence="1">
    <location>
        <begin position="12"/>
        <end position="137"/>
    </location>
</feature>
<dbReference type="Pfam" id="PF03205">
    <property type="entry name" value="MobB"/>
    <property type="match status" value="1"/>
</dbReference>
<dbReference type="InterPro" id="IPR027417">
    <property type="entry name" value="P-loop_NTPase"/>
</dbReference>
<gene>
    <name evidence="2" type="primary">mobB</name>
    <name evidence="2" type="ORF">K0T92_17515</name>
</gene>
<protein>
    <submittedName>
        <fullName evidence="2">Molybdopterin-guanine dinucleotide biosynthesis protein B</fullName>
    </submittedName>
</protein>
<proteinExistence type="predicted"/>
<dbReference type="InterPro" id="IPR052539">
    <property type="entry name" value="MGD_biosynthesis_adapter"/>
</dbReference>
<comment type="caution">
    <text evidence="2">The sequence shown here is derived from an EMBL/GenBank/DDBJ whole genome shotgun (WGS) entry which is preliminary data.</text>
</comment>
<dbReference type="InterPro" id="IPR004435">
    <property type="entry name" value="MobB_dom"/>
</dbReference>
<dbReference type="EMBL" id="JAHZIJ010000014">
    <property type="protein sequence ID" value="MBW7476519.1"/>
    <property type="molecule type" value="Genomic_DNA"/>
</dbReference>